<accession>A0A5J4X141</accession>
<sequence>MLQDDNELIKLPPAGKGYPELQKFIKRKEIHCIDSPYQTNCLAEALSFFTMSDSKDKRYHYNERVAEGVRLKLQIQSILGDQIKDINSETVNEEMDENLKDVVQETQEAKYFNILMLNFENWVHILYILDPVALTGYRYCPNCKEHAVPVKNKSCNAA</sequence>
<evidence type="ECO:0000313" key="1">
    <source>
        <dbReference type="EMBL" id="KAA6400476.1"/>
    </source>
</evidence>
<dbReference type="Proteomes" id="UP000324800">
    <property type="component" value="Unassembled WGS sequence"/>
</dbReference>
<comment type="caution">
    <text evidence="1">The sequence shown here is derived from an EMBL/GenBank/DDBJ whole genome shotgun (WGS) entry which is preliminary data.</text>
</comment>
<reference evidence="1 2" key="1">
    <citation type="submission" date="2019-03" db="EMBL/GenBank/DDBJ databases">
        <title>Single cell metagenomics reveals metabolic interactions within the superorganism composed of flagellate Streblomastix strix and complex community of Bacteroidetes bacteria on its surface.</title>
        <authorList>
            <person name="Treitli S.C."/>
            <person name="Kolisko M."/>
            <person name="Husnik F."/>
            <person name="Keeling P."/>
            <person name="Hampl V."/>
        </authorList>
    </citation>
    <scope>NUCLEOTIDE SEQUENCE [LARGE SCALE GENOMIC DNA]</scope>
    <source>
        <strain evidence="1">ST1C</strain>
    </source>
</reference>
<name>A0A5J4X141_9EUKA</name>
<proteinExistence type="predicted"/>
<dbReference type="EMBL" id="SNRW01000555">
    <property type="protein sequence ID" value="KAA6400476.1"/>
    <property type="molecule type" value="Genomic_DNA"/>
</dbReference>
<evidence type="ECO:0000313" key="2">
    <source>
        <dbReference type="Proteomes" id="UP000324800"/>
    </source>
</evidence>
<protein>
    <submittedName>
        <fullName evidence="1">Uncharacterized protein</fullName>
    </submittedName>
</protein>
<organism evidence="1 2">
    <name type="scientific">Streblomastix strix</name>
    <dbReference type="NCBI Taxonomy" id="222440"/>
    <lineage>
        <taxon>Eukaryota</taxon>
        <taxon>Metamonada</taxon>
        <taxon>Preaxostyla</taxon>
        <taxon>Oxymonadida</taxon>
        <taxon>Streblomastigidae</taxon>
        <taxon>Streblomastix</taxon>
    </lineage>
</organism>
<gene>
    <name evidence="1" type="ORF">EZS28_003992</name>
</gene>
<dbReference type="AlphaFoldDB" id="A0A5J4X141"/>